<dbReference type="EMBL" id="CAFABK010000036">
    <property type="protein sequence ID" value="CAB4830957.1"/>
    <property type="molecule type" value="Genomic_DNA"/>
</dbReference>
<protein>
    <submittedName>
        <fullName evidence="1">Unannotated protein</fullName>
    </submittedName>
</protein>
<gene>
    <name evidence="1" type="ORF">UFOPK3204_00923</name>
</gene>
<dbReference type="AlphaFoldDB" id="A0A6J7ADS2"/>
<reference evidence="1" key="1">
    <citation type="submission" date="2020-05" db="EMBL/GenBank/DDBJ databases">
        <authorList>
            <person name="Chiriac C."/>
            <person name="Salcher M."/>
            <person name="Ghai R."/>
            <person name="Kavagutti S V."/>
        </authorList>
    </citation>
    <scope>NUCLEOTIDE SEQUENCE</scope>
</reference>
<name>A0A6J7ADS2_9ZZZZ</name>
<sequence>MTVFAAPEVQAVSMAWVFAAPVPNCVEVAAVNATVAALHQGTDGSAGGPDQFRGASSKVLPVVFPGVLGMLNMYPPLGPTSPTWHRPPVEQGFFFSGSPAFAGELTVRVQMSRTRPIAIFDFTPETLARIIPDDHDGLAAESYLALCGDALPARALARQ</sequence>
<proteinExistence type="predicted"/>
<evidence type="ECO:0000313" key="1">
    <source>
        <dbReference type="EMBL" id="CAB4830957.1"/>
    </source>
</evidence>
<organism evidence="1">
    <name type="scientific">freshwater metagenome</name>
    <dbReference type="NCBI Taxonomy" id="449393"/>
    <lineage>
        <taxon>unclassified sequences</taxon>
        <taxon>metagenomes</taxon>
        <taxon>ecological metagenomes</taxon>
    </lineage>
</organism>
<accession>A0A6J7ADS2</accession>